<dbReference type="AlphaFoldDB" id="A0A840YN47"/>
<keyword evidence="5" id="KW-1185">Reference proteome</keyword>
<organism evidence="4 5">
    <name type="scientific">Muricoccus pecuniae</name>
    <dbReference type="NCBI Taxonomy" id="693023"/>
    <lineage>
        <taxon>Bacteria</taxon>
        <taxon>Pseudomonadati</taxon>
        <taxon>Pseudomonadota</taxon>
        <taxon>Alphaproteobacteria</taxon>
        <taxon>Acetobacterales</taxon>
        <taxon>Roseomonadaceae</taxon>
        <taxon>Muricoccus</taxon>
    </lineage>
</organism>
<dbReference type="Pfam" id="PF00672">
    <property type="entry name" value="HAMP"/>
    <property type="match status" value="1"/>
</dbReference>
<dbReference type="Gene3D" id="6.10.340.10">
    <property type="match status" value="1"/>
</dbReference>
<dbReference type="SMART" id="SM00304">
    <property type="entry name" value="HAMP"/>
    <property type="match status" value="1"/>
</dbReference>
<dbReference type="InterPro" id="IPR010910">
    <property type="entry name" value="Nitrate/nitrite_sensing_bac"/>
</dbReference>
<evidence type="ECO:0000256" key="1">
    <source>
        <dbReference type="SAM" id="Phobius"/>
    </source>
</evidence>
<name>A0A840YN47_9PROT</name>
<accession>A0A840YN47</accession>
<evidence type="ECO:0000313" key="5">
    <source>
        <dbReference type="Proteomes" id="UP000580654"/>
    </source>
</evidence>
<dbReference type="RefSeq" id="WP_184522294.1">
    <property type="nucleotide sequence ID" value="NZ_JACIJD010000083.1"/>
</dbReference>
<feature type="transmembrane region" description="Helical" evidence="1">
    <location>
        <begin position="316"/>
        <end position="337"/>
    </location>
</feature>
<keyword evidence="1" id="KW-1133">Transmembrane helix</keyword>
<evidence type="ECO:0000259" key="2">
    <source>
        <dbReference type="PROSITE" id="PS50885"/>
    </source>
</evidence>
<dbReference type="InterPro" id="IPR003660">
    <property type="entry name" value="HAMP_dom"/>
</dbReference>
<evidence type="ECO:0000313" key="4">
    <source>
        <dbReference type="EMBL" id="MBB5696663.1"/>
    </source>
</evidence>
<feature type="domain" description="HAMP" evidence="2">
    <location>
        <begin position="339"/>
        <end position="392"/>
    </location>
</feature>
<dbReference type="Proteomes" id="UP000580654">
    <property type="component" value="Unassembled WGS sequence"/>
</dbReference>
<reference evidence="4 5" key="1">
    <citation type="submission" date="2020-08" db="EMBL/GenBank/DDBJ databases">
        <title>Genomic Encyclopedia of Type Strains, Phase IV (KMG-IV): sequencing the most valuable type-strain genomes for metagenomic binning, comparative biology and taxonomic classification.</title>
        <authorList>
            <person name="Goeker M."/>
        </authorList>
    </citation>
    <scope>NUCLEOTIDE SEQUENCE [LARGE SCALE GENOMIC DNA]</scope>
    <source>
        <strain evidence="4 5">DSM 25622</strain>
    </source>
</reference>
<dbReference type="Pfam" id="PF08376">
    <property type="entry name" value="NIT"/>
    <property type="match status" value="1"/>
</dbReference>
<keyword evidence="1" id="KW-0812">Transmembrane</keyword>
<dbReference type="GO" id="GO:0007165">
    <property type="term" value="P:signal transduction"/>
    <property type="evidence" value="ECO:0007669"/>
    <property type="project" value="InterPro"/>
</dbReference>
<protein>
    <submittedName>
        <fullName evidence="4">HAMP domain-containing protein</fullName>
    </submittedName>
</protein>
<dbReference type="GO" id="GO:0016020">
    <property type="term" value="C:membrane"/>
    <property type="evidence" value="ECO:0007669"/>
    <property type="project" value="InterPro"/>
</dbReference>
<feature type="domain" description="NIT" evidence="3">
    <location>
        <begin position="58"/>
        <end position="308"/>
    </location>
</feature>
<dbReference type="PROSITE" id="PS50885">
    <property type="entry name" value="HAMP"/>
    <property type="match status" value="1"/>
</dbReference>
<dbReference type="SUPFAM" id="SSF158472">
    <property type="entry name" value="HAMP domain-like"/>
    <property type="match status" value="1"/>
</dbReference>
<sequence length="411" mass="43289">MLRMMIRSLSDLPMVVRILLLVTLPLLGMVTFAGMDMLSRYSDVAAMRRLDGLSVFANRAGALVHELQRERGTTSTFLSSGGKQMGPELDAQRRATDTYRAALEHALRDAGLTLGSGFARNAAAALDALSRLSAHRRAVTALALPPTDGLSFYTKAISEVLDAVSAGAASADHPGVGRTVSAYLYLMQAKERAGLERATGAGGFAAGRFTAEQLRRFLFLGEEQQTFLRIFRGLATPDQVATLDAALAGPAAAQVERMRAVAAQGGLVGELEGVTASQWFATSTARVDRLKGVEDQLGADLNALAEQVRAVAVGQLFLVAGAALALLALAIGVALGLTRGIVRPLRSLITATNDVAQGRLDHGVTGTDRRDEVGALARALEGFRLAAIEQERMATANAAEAAAKLARAERV</sequence>
<dbReference type="InterPro" id="IPR013587">
    <property type="entry name" value="Nitrate/nitrite_sensing"/>
</dbReference>
<keyword evidence="1" id="KW-0472">Membrane</keyword>
<dbReference type="CDD" id="cd06225">
    <property type="entry name" value="HAMP"/>
    <property type="match status" value="1"/>
</dbReference>
<proteinExistence type="predicted"/>
<dbReference type="EMBL" id="JACIJD010000083">
    <property type="protein sequence ID" value="MBB5696663.1"/>
    <property type="molecule type" value="Genomic_DNA"/>
</dbReference>
<dbReference type="PROSITE" id="PS50906">
    <property type="entry name" value="NIT"/>
    <property type="match status" value="1"/>
</dbReference>
<evidence type="ECO:0000259" key="3">
    <source>
        <dbReference type="PROSITE" id="PS50906"/>
    </source>
</evidence>
<feature type="non-terminal residue" evidence="4">
    <location>
        <position position="411"/>
    </location>
</feature>
<comment type="caution">
    <text evidence="4">The sequence shown here is derived from an EMBL/GenBank/DDBJ whole genome shotgun (WGS) entry which is preliminary data.</text>
</comment>
<gene>
    <name evidence="4" type="ORF">FHS87_004737</name>
</gene>